<dbReference type="Proteomes" id="UP001056120">
    <property type="component" value="Linkage Group LG02"/>
</dbReference>
<accession>A0ACB9JVM2</accession>
<evidence type="ECO:0000313" key="2">
    <source>
        <dbReference type="Proteomes" id="UP001056120"/>
    </source>
</evidence>
<reference evidence="1 2" key="2">
    <citation type="journal article" date="2022" name="Mol. Ecol. Resour.">
        <title>The genomes of chicory, endive, great burdock and yacon provide insights into Asteraceae paleo-polyploidization history and plant inulin production.</title>
        <authorList>
            <person name="Fan W."/>
            <person name="Wang S."/>
            <person name="Wang H."/>
            <person name="Wang A."/>
            <person name="Jiang F."/>
            <person name="Liu H."/>
            <person name="Zhao H."/>
            <person name="Xu D."/>
            <person name="Zhang Y."/>
        </authorList>
    </citation>
    <scope>NUCLEOTIDE SEQUENCE [LARGE SCALE GENOMIC DNA]</scope>
    <source>
        <strain evidence="2">cv. Yunnan</strain>
        <tissue evidence="1">Leaves</tissue>
    </source>
</reference>
<comment type="caution">
    <text evidence="1">The sequence shown here is derived from an EMBL/GenBank/DDBJ whole genome shotgun (WGS) entry which is preliminary data.</text>
</comment>
<evidence type="ECO:0000313" key="1">
    <source>
        <dbReference type="EMBL" id="KAI3824084.1"/>
    </source>
</evidence>
<name>A0ACB9JVM2_9ASTR</name>
<reference evidence="2" key="1">
    <citation type="journal article" date="2022" name="Mol. Ecol. Resour.">
        <title>The genomes of chicory, endive, great burdock and yacon provide insights into Asteraceae palaeo-polyploidization history and plant inulin production.</title>
        <authorList>
            <person name="Fan W."/>
            <person name="Wang S."/>
            <person name="Wang H."/>
            <person name="Wang A."/>
            <person name="Jiang F."/>
            <person name="Liu H."/>
            <person name="Zhao H."/>
            <person name="Xu D."/>
            <person name="Zhang Y."/>
        </authorList>
    </citation>
    <scope>NUCLEOTIDE SEQUENCE [LARGE SCALE GENOMIC DNA]</scope>
    <source>
        <strain evidence="2">cv. Yunnan</strain>
    </source>
</reference>
<gene>
    <name evidence="1" type="ORF">L1987_05532</name>
</gene>
<keyword evidence="2" id="KW-1185">Reference proteome</keyword>
<dbReference type="EMBL" id="CM042019">
    <property type="protein sequence ID" value="KAI3824084.1"/>
    <property type="molecule type" value="Genomic_DNA"/>
</dbReference>
<organism evidence="1 2">
    <name type="scientific">Smallanthus sonchifolius</name>
    <dbReference type="NCBI Taxonomy" id="185202"/>
    <lineage>
        <taxon>Eukaryota</taxon>
        <taxon>Viridiplantae</taxon>
        <taxon>Streptophyta</taxon>
        <taxon>Embryophyta</taxon>
        <taxon>Tracheophyta</taxon>
        <taxon>Spermatophyta</taxon>
        <taxon>Magnoliopsida</taxon>
        <taxon>eudicotyledons</taxon>
        <taxon>Gunneridae</taxon>
        <taxon>Pentapetalae</taxon>
        <taxon>asterids</taxon>
        <taxon>campanulids</taxon>
        <taxon>Asterales</taxon>
        <taxon>Asteraceae</taxon>
        <taxon>Asteroideae</taxon>
        <taxon>Heliantheae alliance</taxon>
        <taxon>Millerieae</taxon>
        <taxon>Smallanthus</taxon>
    </lineage>
</organism>
<proteinExistence type="predicted"/>
<sequence length="164" mass="18658">MMEQDQEAINGLDVDNDDDRIIKSNQEIIDGEKGLDHGANVHVLRENPKRSWRVSSSIKDYDERHHSMKNNVCKKCGKVFDSVKALHGHMRCHSIKRSRPLDESSERKKRSCTRYKSSKHDHVCSGLSSDDDDDEVEKGALCLIMLSRGVRSLDGIKLIKSNQV</sequence>
<protein>
    <submittedName>
        <fullName evidence="1">Uncharacterized protein</fullName>
    </submittedName>
</protein>